<evidence type="ECO:0000256" key="9">
    <source>
        <dbReference type="ARBA" id="ARBA00022737"/>
    </source>
</evidence>
<feature type="compositionally biased region" description="Polar residues" evidence="21">
    <location>
        <begin position="546"/>
        <end position="556"/>
    </location>
</feature>
<evidence type="ECO:0000256" key="4">
    <source>
        <dbReference type="ARBA" id="ARBA00012513"/>
    </source>
</evidence>
<dbReference type="NCBIfam" id="TIGR00229">
    <property type="entry name" value="sensory_box"/>
    <property type="match status" value="1"/>
</dbReference>
<name>A0A4D9E093_9SAUR</name>
<feature type="region of interest" description="Disordered" evidence="21">
    <location>
        <begin position="840"/>
        <end position="867"/>
    </location>
</feature>
<dbReference type="InterPro" id="IPR017441">
    <property type="entry name" value="Protein_kinase_ATP_BS"/>
</dbReference>
<dbReference type="STRING" id="55544.A0A4D9E093"/>
<evidence type="ECO:0000256" key="17">
    <source>
        <dbReference type="ARBA" id="ARBA00048679"/>
    </source>
</evidence>
<dbReference type="FunFam" id="3.30.200.20:FF:000346">
    <property type="entry name" value="PAS domain-containing serine/threonine-protein kinase"/>
    <property type="match status" value="1"/>
</dbReference>
<reference evidence="24 25" key="2">
    <citation type="submission" date="2019-04" db="EMBL/GenBank/DDBJ databases">
        <title>The genome sequence of big-headed turtle.</title>
        <authorList>
            <person name="Gong S."/>
        </authorList>
    </citation>
    <scope>NUCLEOTIDE SEQUENCE [LARGE SCALE GENOMIC DNA]</scope>
    <source>
        <strain evidence="24">DO16091913</strain>
        <tissue evidence="24">Muscle</tissue>
    </source>
</reference>
<dbReference type="SUPFAM" id="SSF55785">
    <property type="entry name" value="PYP-like sensor domain (PAS domain)"/>
    <property type="match status" value="1"/>
</dbReference>
<evidence type="ECO:0000256" key="13">
    <source>
        <dbReference type="ARBA" id="ARBA00022990"/>
    </source>
</evidence>
<evidence type="ECO:0000256" key="2">
    <source>
        <dbReference type="ARBA" id="ARBA00004496"/>
    </source>
</evidence>
<accession>A0A4D9E093</accession>
<evidence type="ECO:0000256" key="5">
    <source>
        <dbReference type="ARBA" id="ARBA00022490"/>
    </source>
</evidence>
<protein>
    <recommendedName>
        <fullName evidence="19">PAS domain-containing serine/threonine-protein kinase</fullName>
        <ecNumber evidence="4">2.7.11.1</ecNumber>
    </recommendedName>
</protein>
<dbReference type="PROSITE" id="PS50011">
    <property type="entry name" value="PROTEIN_KINASE_DOM"/>
    <property type="match status" value="1"/>
</dbReference>
<evidence type="ECO:0000313" key="25">
    <source>
        <dbReference type="Proteomes" id="UP000297703"/>
    </source>
</evidence>
<feature type="binding site" evidence="20">
    <location>
        <position position="1049"/>
    </location>
    <ligand>
        <name>ATP</name>
        <dbReference type="ChEBI" id="CHEBI:30616"/>
    </ligand>
</feature>
<dbReference type="SMART" id="SM00091">
    <property type="entry name" value="PAS"/>
    <property type="match status" value="2"/>
</dbReference>
<dbReference type="GO" id="GO:0005524">
    <property type="term" value="F:ATP binding"/>
    <property type="evidence" value="ECO:0007669"/>
    <property type="project" value="UniProtKB-UniRule"/>
</dbReference>
<dbReference type="GO" id="GO:0005634">
    <property type="term" value="C:nucleus"/>
    <property type="evidence" value="ECO:0007669"/>
    <property type="project" value="UniProtKB-SubCell"/>
</dbReference>
<dbReference type="GO" id="GO:0004674">
    <property type="term" value="F:protein serine/threonine kinase activity"/>
    <property type="evidence" value="ECO:0007669"/>
    <property type="project" value="UniProtKB-KW"/>
</dbReference>
<dbReference type="SUPFAM" id="SSF56112">
    <property type="entry name" value="Protein kinase-like (PK-like)"/>
    <property type="match status" value="1"/>
</dbReference>
<evidence type="ECO:0000256" key="11">
    <source>
        <dbReference type="ARBA" id="ARBA00022777"/>
    </source>
</evidence>
<comment type="function">
    <text evidence="18">Serine/threonine-protein kinase involved in energy homeostasis and protein translation. Phosphorylates EEF1A1, GYS1, PDX1 and RPS6. Probably plays a role under changing environmental conditions (oxygen, glucose, nutrition), rather than under standard conditions. Acts as a sensor involved in energy homeostasis: regulates glycogen synthase synthesis by mediating phosphorylation of GYS1, leading to GYS1 inactivation. May be involved in glucose-stimulated insulin production in pancreas and regulation of glucagon secretion by glucose in alpha cells; however such data require additional evidences. May play a role in regulation of protein translation by phosphorylating EEF1A1, leading to increase translation efficiency. May also participate in respiratory regulation.</text>
</comment>
<comment type="similarity">
    <text evidence="3">Belongs to the protein kinase superfamily. CAMK Ser/Thr protein kinase family.</text>
</comment>
<dbReference type="Pfam" id="PF00989">
    <property type="entry name" value="PAS"/>
    <property type="match status" value="1"/>
</dbReference>
<dbReference type="GO" id="GO:0035556">
    <property type="term" value="P:intracellular signal transduction"/>
    <property type="evidence" value="ECO:0007669"/>
    <property type="project" value="TreeGrafter"/>
</dbReference>
<evidence type="ECO:0000256" key="1">
    <source>
        <dbReference type="ARBA" id="ARBA00004123"/>
    </source>
</evidence>
<dbReference type="Pfam" id="PF13426">
    <property type="entry name" value="PAS_9"/>
    <property type="match status" value="1"/>
</dbReference>
<dbReference type="EMBL" id="QXTE01000149">
    <property type="protein sequence ID" value="TFK03916.1"/>
    <property type="molecule type" value="Genomic_DNA"/>
</dbReference>
<comment type="catalytic activity">
    <reaction evidence="16">
        <text>L-threonyl-[protein] + ATP = O-phospho-L-threonyl-[protein] + ADP + H(+)</text>
        <dbReference type="Rhea" id="RHEA:46608"/>
        <dbReference type="Rhea" id="RHEA-COMP:11060"/>
        <dbReference type="Rhea" id="RHEA-COMP:11605"/>
        <dbReference type="ChEBI" id="CHEBI:15378"/>
        <dbReference type="ChEBI" id="CHEBI:30013"/>
        <dbReference type="ChEBI" id="CHEBI:30616"/>
        <dbReference type="ChEBI" id="CHEBI:61977"/>
        <dbReference type="ChEBI" id="CHEBI:456216"/>
        <dbReference type="EC" id="2.7.11.1"/>
    </reaction>
</comment>
<evidence type="ECO:0000313" key="24">
    <source>
        <dbReference type="EMBL" id="TFK03916.1"/>
    </source>
</evidence>
<dbReference type="Proteomes" id="UP000297703">
    <property type="component" value="Unassembled WGS sequence"/>
</dbReference>
<evidence type="ECO:0000256" key="7">
    <source>
        <dbReference type="ARBA" id="ARBA00022553"/>
    </source>
</evidence>
<evidence type="ECO:0000256" key="12">
    <source>
        <dbReference type="ARBA" id="ARBA00022840"/>
    </source>
</evidence>
<evidence type="ECO:0000259" key="22">
    <source>
        <dbReference type="PROSITE" id="PS50011"/>
    </source>
</evidence>
<gene>
    <name evidence="24" type="ORF">DR999_PMT13586</name>
</gene>
<proteinExistence type="inferred from homology"/>
<evidence type="ECO:0000256" key="18">
    <source>
        <dbReference type="ARBA" id="ARBA00053825"/>
    </source>
</evidence>
<dbReference type="FunFam" id="3.30.450.20:FF:000059">
    <property type="entry name" value="PAS domain containing serine/threonine kinase"/>
    <property type="match status" value="1"/>
</dbReference>
<dbReference type="InterPro" id="IPR013767">
    <property type="entry name" value="PAS_fold"/>
</dbReference>
<dbReference type="GO" id="GO:0005829">
    <property type="term" value="C:cytosol"/>
    <property type="evidence" value="ECO:0007669"/>
    <property type="project" value="TreeGrafter"/>
</dbReference>
<sequence length="1354" mass="148975">MATKDCVSSEEGASLGLPLPGPSDSDELSKSYPWTNKSRKSGLSRLCRSKASLSEDGWTSYCLSSLAAHNICSGNLGNPWAHLELASLSCSVDSTSSCSFLNVLSVEESLQSLPAVVCNPNKAIFTVDVRTTEILVANDKACKLLGYSSHELIGQKLSQLISKSTQGIVEALGEEHVEADGYAAVVSGTVVDVIGHSNEKIPVSVWMRRMRSKDNRCCVVVLEPVERLSASVSFRSDGEITSCDLLFAHLHGYTSLEEVVGHYITDLIPSLQIPPPGKKIPKNLKIQRSVGRAREGTTFPLSLKLRASLPDEDQVPVVEDGLLQECKTGSSTDYSYSATVWVFTAISGLITLQQDGTIYGINNSFALMLFGYEKKELLGKNITFLIPGFCNHMDRIDESSLPFPPLDDCMETENGRTSGDIKRAQQGDCCIADSSEGASLLLAGDAVLLLHEKQKLARSQAEEIFTSAETWLNSGSSLPSTLSSPAVTSTHLNGVDCIATGGLPATDEQPLPESQHDGVFTVMETVETNNSPQSLSAADSRKQSDSKQSVFGQDTQVRMRHCDGSVPSETQQVNVDVTGSFSDLLQEEHQVLVDLDSQLSSRLPYETMKCQSSSEPQGKATLLLDPQMPVPCRLEETETSDLNRSLCDATCLSFGTPTLDEPWLGATSYCRQDVQADVSTEQFANTKLMSGTRNFSFEQMTIENSKLTDCSSFLPVGRSNIQDVCSGSLLACDASALGAAINFKEIQEPGTKVNCICEGLKELDLNIGAELTSANCSDATSYLLRTHLPDVVDCDLDMDSLLAQKTNSSTIEQEELLLNSTSPKGGQGWLNFIRHLENIQEDSSRTSPSVPKSAAENMGDHLNGSPLNNDVNPQEDFLLFKHQNLKMQVISTPVKPEATLSPSVPLLVSEILEGSYAGNCYHRDGSRLSILFEVKRVELQDPAALFCVWVVRDLLQSQKEAAARTQLLLSSLASSSQSIADLSTLSLGEVIRTMPLFENSQRAEDLERLRACEGEYAKKYDTVNLIGKGAFGFVWTARCKKDNKEVVVKFIWKDKVLEDCWVEDPELGKVTQEIAILLKLQHPSIIKVLDVFENGRFFQLVMEKHGLGLDLFTFIDNQPDLDEPLESYIFRQLVSAVGYLHCRNILHRDIKDENIIIAEDFTIKLVDFGSAAYLEPGKLFYTFCGTIEYCSPEVLLGNPYQGPELEMWSLGITLYTLLFGENPFCELEETMEAVLNPPYRVSEDLMALVSGLLHAAPEQRTTLEKLVEDPWVLQPVNLANYTWEEVYVSARPESNNFRNHCIEHSHRASQTAPCLQREQRLIHDAYDSELTDPQLEGTATAYANRSCSNLQCWD</sequence>
<dbReference type="Gene3D" id="3.30.200.20">
    <property type="entry name" value="Phosphorylase Kinase, domain 1"/>
    <property type="match status" value="1"/>
</dbReference>
<comment type="caution">
    <text evidence="24">The sequence shown here is derived from an EMBL/GenBank/DDBJ whole genome shotgun (WGS) entry which is preliminary data.</text>
</comment>
<evidence type="ECO:0000256" key="19">
    <source>
        <dbReference type="ARBA" id="ARBA00071822"/>
    </source>
</evidence>
<dbReference type="OrthoDB" id="10252171at2759"/>
<comment type="subcellular location">
    <subcellularLocation>
        <location evidence="2">Cytoplasm</location>
    </subcellularLocation>
    <subcellularLocation>
        <location evidence="1">Nucleus</location>
    </subcellularLocation>
</comment>
<feature type="domain" description="Protein kinase" evidence="22">
    <location>
        <begin position="1020"/>
        <end position="1272"/>
    </location>
</feature>
<dbReference type="PANTHER" id="PTHR24346">
    <property type="entry name" value="MAP/MICROTUBULE AFFINITY-REGULATING KINASE"/>
    <property type="match status" value="1"/>
</dbReference>
<keyword evidence="14" id="KW-0446">Lipid-binding</keyword>
<keyword evidence="8" id="KW-0808">Transferase</keyword>
<evidence type="ECO:0000256" key="10">
    <source>
        <dbReference type="ARBA" id="ARBA00022741"/>
    </source>
</evidence>
<evidence type="ECO:0000256" key="16">
    <source>
        <dbReference type="ARBA" id="ARBA00047899"/>
    </source>
</evidence>
<evidence type="ECO:0000256" key="3">
    <source>
        <dbReference type="ARBA" id="ARBA00006692"/>
    </source>
</evidence>
<evidence type="ECO:0000256" key="21">
    <source>
        <dbReference type="SAM" id="MobiDB-lite"/>
    </source>
</evidence>
<evidence type="ECO:0000256" key="20">
    <source>
        <dbReference type="PROSITE-ProRule" id="PRU10141"/>
    </source>
</evidence>
<dbReference type="EC" id="2.7.11.1" evidence="4"/>
<evidence type="ECO:0000259" key="23">
    <source>
        <dbReference type="PROSITE" id="PS50112"/>
    </source>
</evidence>
<evidence type="ECO:0000256" key="15">
    <source>
        <dbReference type="ARBA" id="ARBA00023242"/>
    </source>
</evidence>
<dbReference type="GO" id="GO:0006355">
    <property type="term" value="P:regulation of DNA-templated transcription"/>
    <property type="evidence" value="ECO:0007669"/>
    <property type="project" value="InterPro"/>
</dbReference>
<dbReference type="GO" id="GO:0008289">
    <property type="term" value="F:lipid binding"/>
    <property type="evidence" value="ECO:0007669"/>
    <property type="project" value="UniProtKB-KW"/>
</dbReference>
<feature type="domain" description="PAS" evidence="23">
    <location>
        <begin position="109"/>
        <end position="180"/>
    </location>
</feature>
<dbReference type="InterPro" id="IPR000719">
    <property type="entry name" value="Prot_kinase_dom"/>
</dbReference>
<keyword evidence="13" id="KW-0007">Acetylation</keyword>
<dbReference type="PROSITE" id="PS00107">
    <property type="entry name" value="PROTEIN_KINASE_ATP"/>
    <property type="match status" value="1"/>
</dbReference>
<dbReference type="GO" id="GO:0045719">
    <property type="term" value="P:negative regulation of glycogen biosynthetic process"/>
    <property type="evidence" value="ECO:0007669"/>
    <property type="project" value="TreeGrafter"/>
</dbReference>
<dbReference type="InterPro" id="IPR011009">
    <property type="entry name" value="Kinase-like_dom_sf"/>
</dbReference>
<feature type="region of interest" description="Disordered" evidence="21">
    <location>
        <begin position="1"/>
        <end position="39"/>
    </location>
</feature>
<keyword evidence="15" id="KW-0539">Nucleus</keyword>
<dbReference type="SMART" id="SM00220">
    <property type="entry name" value="S_TKc"/>
    <property type="match status" value="1"/>
</dbReference>
<dbReference type="PROSITE" id="PS50112">
    <property type="entry name" value="PAS"/>
    <property type="match status" value="1"/>
</dbReference>
<evidence type="ECO:0000256" key="6">
    <source>
        <dbReference type="ARBA" id="ARBA00022527"/>
    </source>
</evidence>
<organism evidence="24 25">
    <name type="scientific">Platysternon megacephalum</name>
    <name type="common">big-headed turtle</name>
    <dbReference type="NCBI Taxonomy" id="55544"/>
    <lineage>
        <taxon>Eukaryota</taxon>
        <taxon>Metazoa</taxon>
        <taxon>Chordata</taxon>
        <taxon>Craniata</taxon>
        <taxon>Vertebrata</taxon>
        <taxon>Euteleostomi</taxon>
        <taxon>Archelosauria</taxon>
        <taxon>Testudinata</taxon>
        <taxon>Testudines</taxon>
        <taxon>Cryptodira</taxon>
        <taxon>Durocryptodira</taxon>
        <taxon>Testudinoidea</taxon>
        <taxon>Platysternidae</taxon>
        <taxon>Platysternon</taxon>
    </lineage>
</organism>
<dbReference type="Gene3D" id="1.10.510.10">
    <property type="entry name" value="Transferase(Phosphotransferase) domain 1"/>
    <property type="match status" value="1"/>
</dbReference>
<dbReference type="InterPro" id="IPR035965">
    <property type="entry name" value="PAS-like_dom_sf"/>
</dbReference>
<dbReference type="PROSITE" id="PS00108">
    <property type="entry name" value="PROTEIN_KINASE_ST"/>
    <property type="match status" value="1"/>
</dbReference>
<feature type="region of interest" description="Disordered" evidence="21">
    <location>
        <begin position="529"/>
        <end position="556"/>
    </location>
</feature>
<evidence type="ECO:0000256" key="14">
    <source>
        <dbReference type="ARBA" id="ARBA00023121"/>
    </source>
</evidence>
<dbReference type="Gene3D" id="3.30.450.20">
    <property type="entry name" value="PAS domain"/>
    <property type="match status" value="2"/>
</dbReference>
<keyword evidence="9" id="KW-0677">Repeat</keyword>
<dbReference type="PANTHER" id="PTHR24346:SF51">
    <property type="entry name" value="PAS DOMAIN-CONTAINING SERINE_THREONINE-PROTEIN KINASE"/>
    <property type="match status" value="1"/>
</dbReference>
<dbReference type="InterPro" id="IPR008271">
    <property type="entry name" value="Ser/Thr_kinase_AS"/>
</dbReference>
<keyword evidence="10 20" id="KW-0547">Nucleotide-binding</keyword>
<dbReference type="Pfam" id="PF00069">
    <property type="entry name" value="Pkinase"/>
    <property type="match status" value="1"/>
</dbReference>
<keyword evidence="11" id="KW-0418">Kinase</keyword>
<keyword evidence="6" id="KW-0723">Serine/threonine-protein kinase</keyword>
<keyword evidence="12 20" id="KW-0067">ATP-binding</keyword>
<dbReference type="CDD" id="cd00130">
    <property type="entry name" value="PAS"/>
    <property type="match status" value="2"/>
</dbReference>
<keyword evidence="25" id="KW-1185">Reference proteome</keyword>
<reference evidence="24 25" key="1">
    <citation type="submission" date="2019-04" db="EMBL/GenBank/DDBJ databases">
        <title>Draft genome of the big-headed turtle Platysternon megacephalum.</title>
        <authorList>
            <person name="Gong S."/>
        </authorList>
    </citation>
    <scope>NUCLEOTIDE SEQUENCE [LARGE SCALE GENOMIC DNA]</scope>
    <source>
        <strain evidence="24">DO16091913</strain>
        <tissue evidence="24">Muscle</tissue>
    </source>
</reference>
<keyword evidence="5" id="KW-0963">Cytoplasm</keyword>
<dbReference type="FunFam" id="1.10.510.10:FF:000351">
    <property type="entry name" value="PAS domain-containing serine/threonine-protein kinase"/>
    <property type="match status" value="1"/>
</dbReference>
<comment type="catalytic activity">
    <reaction evidence="17">
        <text>L-seryl-[protein] + ATP = O-phospho-L-seryl-[protein] + ADP + H(+)</text>
        <dbReference type="Rhea" id="RHEA:17989"/>
        <dbReference type="Rhea" id="RHEA-COMP:9863"/>
        <dbReference type="Rhea" id="RHEA-COMP:11604"/>
        <dbReference type="ChEBI" id="CHEBI:15378"/>
        <dbReference type="ChEBI" id="CHEBI:29999"/>
        <dbReference type="ChEBI" id="CHEBI:30616"/>
        <dbReference type="ChEBI" id="CHEBI:83421"/>
        <dbReference type="ChEBI" id="CHEBI:456216"/>
        <dbReference type="EC" id="2.7.11.1"/>
    </reaction>
</comment>
<keyword evidence="7" id="KW-0597">Phosphoprotein</keyword>
<dbReference type="InterPro" id="IPR000014">
    <property type="entry name" value="PAS"/>
</dbReference>
<evidence type="ECO:0000256" key="8">
    <source>
        <dbReference type="ARBA" id="ARBA00022679"/>
    </source>
</evidence>